<feature type="transmembrane region" description="Helical" evidence="7">
    <location>
        <begin position="74"/>
        <end position="92"/>
    </location>
</feature>
<accession>A0A099WTF1</accession>
<feature type="transmembrane region" description="Helical" evidence="7">
    <location>
        <begin position="98"/>
        <end position="124"/>
    </location>
</feature>
<organism evidence="9 11">
    <name type="scientific">Porphyromonas cangingivalis</name>
    <dbReference type="NCBI Taxonomy" id="36874"/>
    <lineage>
        <taxon>Bacteria</taxon>
        <taxon>Pseudomonadati</taxon>
        <taxon>Bacteroidota</taxon>
        <taxon>Bacteroidia</taxon>
        <taxon>Bacteroidales</taxon>
        <taxon>Porphyromonadaceae</taxon>
        <taxon>Porphyromonas</taxon>
    </lineage>
</organism>
<feature type="transmembrane region" description="Helical" evidence="7">
    <location>
        <begin position="255"/>
        <end position="278"/>
    </location>
</feature>
<dbReference type="OrthoDB" id="9783013at2"/>
<keyword evidence="3" id="KW-1003">Cell membrane</keyword>
<evidence type="ECO:0000256" key="4">
    <source>
        <dbReference type="ARBA" id="ARBA00022692"/>
    </source>
</evidence>
<evidence type="ECO:0000313" key="9">
    <source>
        <dbReference type="EMBL" id="KGN82890.1"/>
    </source>
</evidence>
<dbReference type="PROSITE" id="PS50850">
    <property type="entry name" value="MFS"/>
    <property type="match status" value="1"/>
</dbReference>
<dbReference type="FunFam" id="1.20.1250.20:FF:000012">
    <property type="entry name" value="Nucleoside permease NupG"/>
    <property type="match status" value="1"/>
</dbReference>
<feature type="transmembrane region" description="Helical" evidence="7">
    <location>
        <begin position="285"/>
        <end position="304"/>
    </location>
</feature>
<sequence length="420" mass="46167">MQNNNIKLRLTVMNFLQFATWGAWLISLGGYMAVKLGADGEQIGAVYALMGIASLFMPGIIGIIADRWVNAERLLGILHLIAGGILIAVANTTDYGSFYALMLFLCMCYMPTLALTYTIAYSALNKARLDIVKTFPPIRVWGTVGFILAMWIVDLSGSGRSEMQFYISAGFAILLGIYSFTLPACPPNRDAGAEKKSLLSTLGLDAFVLFKSQKMAVFFIFSVLLGACLQITNAFGNPFLDSFKADYADSLAVRYPNVLLSLSQISETLFILAIPFFLSRFGIKRVMLISMLAWVLRFGFFGIGNPGDGFVFLVLSMIVYGMAFDFFNISGSIFVDREVDTKIRASAQGLFIIMTNGIGAIIGSLASGWIVKHFTHDGVTAWQTVWFILAGYAFVIMVLFAILFRYKEQPGAISAQDVKH</sequence>
<dbReference type="EMBL" id="FUWL01000017">
    <property type="protein sequence ID" value="SJZ73195.1"/>
    <property type="molecule type" value="Genomic_DNA"/>
</dbReference>
<evidence type="ECO:0000313" key="11">
    <source>
        <dbReference type="Proteomes" id="UP000030125"/>
    </source>
</evidence>
<dbReference type="GO" id="GO:0005886">
    <property type="term" value="C:plasma membrane"/>
    <property type="evidence" value="ECO:0007669"/>
    <property type="project" value="UniProtKB-SubCell"/>
</dbReference>
<reference evidence="10 12" key="2">
    <citation type="submission" date="2017-02" db="EMBL/GenBank/DDBJ databases">
        <authorList>
            <person name="Peterson S.W."/>
        </authorList>
    </citation>
    <scope>NUCLEOTIDE SEQUENCE [LARGE SCALE GENOMIC DNA]</scope>
    <source>
        <strain evidence="10 12">ATCC 700135</strain>
    </source>
</reference>
<dbReference type="InterPro" id="IPR036259">
    <property type="entry name" value="MFS_trans_sf"/>
</dbReference>
<feature type="transmembrane region" description="Helical" evidence="7">
    <location>
        <begin position="45"/>
        <end position="65"/>
    </location>
</feature>
<dbReference type="eggNOG" id="COG2211">
    <property type="taxonomic scope" value="Bacteria"/>
</dbReference>
<name>A0A099WTF1_PORCN</name>
<feature type="transmembrane region" description="Helical" evidence="7">
    <location>
        <begin position="165"/>
        <end position="185"/>
    </location>
</feature>
<dbReference type="InterPro" id="IPR004740">
    <property type="entry name" value="Nuc_H_symport"/>
</dbReference>
<dbReference type="CDD" id="cd06177">
    <property type="entry name" value="MFS_NHS"/>
    <property type="match status" value="1"/>
</dbReference>
<comment type="subcellular location">
    <subcellularLocation>
        <location evidence="1">Cell membrane</location>
        <topology evidence="1">Multi-pass membrane protein</topology>
    </subcellularLocation>
</comment>
<keyword evidence="11" id="KW-1185">Reference proteome</keyword>
<gene>
    <name evidence="9" type="ORF">HQ35_01385</name>
    <name evidence="10" type="ORF">SAMN02745205_01745</name>
</gene>
<keyword evidence="5 7" id="KW-1133">Transmembrane helix</keyword>
<dbReference type="PANTHER" id="PTHR23522:SF4">
    <property type="entry name" value="NUCLEOSIDE PERMEASE NUPG-RELATED"/>
    <property type="match status" value="1"/>
</dbReference>
<dbReference type="SUPFAM" id="SSF103473">
    <property type="entry name" value="MFS general substrate transporter"/>
    <property type="match status" value="1"/>
</dbReference>
<evidence type="ECO:0000256" key="3">
    <source>
        <dbReference type="ARBA" id="ARBA00022475"/>
    </source>
</evidence>
<reference evidence="9 11" key="1">
    <citation type="submission" date="2014-08" db="EMBL/GenBank/DDBJ databases">
        <title>Porphyromonas cangingivalis strain:COT-109_OH1386 Genome sequencing.</title>
        <authorList>
            <person name="Wallis C."/>
            <person name="Deusch O."/>
            <person name="O'Flynn C."/>
            <person name="Davis I."/>
            <person name="Jospin G."/>
            <person name="Darling A.E."/>
            <person name="Coil D.A."/>
            <person name="Alexiev A."/>
            <person name="Horsfall A."/>
            <person name="Kirkwood N."/>
            <person name="Harris S."/>
            <person name="Eisen J.A."/>
        </authorList>
    </citation>
    <scope>NUCLEOTIDE SEQUENCE [LARGE SCALE GENOMIC DNA]</scope>
    <source>
        <strain evidence="11">COT-109 OH1386</strain>
        <strain evidence="9">COT-109_OH1386</strain>
    </source>
</reference>
<dbReference type="STRING" id="36874.HQ34_06920"/>
<feature type="domain" description="Major facilitator superfamily (MFS) profile" evidence="8">
    <location>
        <begin position="214"/>
        <end position="420"/>
    </location>
</feature>
<evidence type="ECO:0000256" key="5">
    <source>
        <dbReference type="ARBA" id="ARBA00022989"/>
    </source>
</evidence>
<dbReference type="Gene3D" id="1.20.1250.20">
    <property type="entry name" value="MFS general substrate transporter like domains"/>
    <property type="match status" value="2"/>
</dbReference>
<evidence type="ECO:0000259" key="8">
    <source>
        <dbReference type="PROSITE" id="PS50850"/>
    </source>
</evidence>
<dbReference type="InterPro" id="IPR020846">
    <property type="entry name" value="MFS_dom"/>
</dbReference>
<feature type="transmembrane region" description="Helical" evidence="7">
    <location>
        <begin position="310"/>
        <end position="329"/>
    </location>
</feature>
<keyword evidence="4 7" id="KW-0812">Transmembrane</keyword>
<feature type="transmembrane region" description="Helical" evidence="7">
    <location>
        <begin position="12"/>
        <end position="33"/>
    </location>
</feature>
<evidence type="ECO:0000313" key="10">
    <source>
        <dbReference type="EMBL" id="SJZ73195.1"/>
    </source>
</evidence>
<proteinExistence type="predicted"/>
<evidence type="ECO:0000256" key="6">
    <source>
        <dbReference type="ARBA" id="ARBA00023136"/>
    </source>
</evidence>
<dbReference type="NCBIfam" id="TIGR00889">
    <property type="entry name" value="2A0110"/>
    <property type="match status" value="1"/>
</dbReference>
<keyword evidence="6 7" id="KW-0472">Membrane</keyword>
<feature type="transmembrane region" description="Helical" evidence="7">
    <location>
        <begin position="383"/>
        <end position="404"/>
    </location>
</feature>
<feature type="transmembrane region" description="Helical" evidence="7">
    <location>
        <begin position="136"/>
        <end position="153"/>
    </location>
</feature>
<dbReference type="EMBL" id="JQJD01000005">
    <property type="protein sequence ID" value="KGN82890.1"/>
    <property type="molecule type" value="Genomic_DNA"/>
</dbReference>
<dbReference type="GO" id="GO:0015213">
    <property type="term" value="F:uridine transmembrane transporter activity"/>
    <property type="evidence" value="ECO:0007669"/>
    <property type="project" value="TreeGrafter"/>
</dbReference>
<evidence type="ECO:0000256" key="7">
    <source>
        <dbReference type="SAM" id="Phobius"/>
    </source>
</evidence>
<dbReference type="PANTHER" id="PTHR23522">
    <property type="entry name" value="BLL5896 PROTEIN"/>
    <property type="match status" value="1"/>
</dbReference>
<dbReference type="Proteomes" id="UP000189956">
    <property type="component" value="Unassembled WGS sequence"/>
</dbReference>
<feature type="transmembrane region" description="Helical" evidence="7">
    <location>
        <begin position="216"/>
        <end position="235"/>
    </location>
</feature>
<protein>
    <submittedName>
        <fullName evidence="10">MFS transporter, NHS family, xanthosine permease</fullName>
    </submittedName>
    <submittedName>
        <fullName evidence="9">Nucleoside permease</fullName>
    </submittedName>
</protein>
<evidence type="ECO:0000256" key="1">
    <source>
        <dbReference type="ARBA" id="ARBA00004651"/>
    </source>
</evidence>
<dbReference type="Pfam" id="PF03825">
    <property type="entry name" value="Nuc_H_symport"/>
    <property type="match status" value="1"/>
</dbReference>
<dbReference type="GO" id="GO:0015212">
    <property type="term" value="F:cytidine transmembrane transporter activity"/>
    <property type="evidence" value="ECO:0007669"/>
    <property type="project" value="TreeGrafter"/>
</dbReference>
<dbReference type="AlphaFoldDB" id="A0A099WTF1"/>
<keyword evidence="2" id="KW-0813">Transport</keyword>
<dbReference type="RefSeq" id="WP_036847322.1">
    <property type="nucleotide sequence ID" value="NZ_CALTZT010000001.1"/>
</dbReference>
<dbReference type="Proteomes" id="UP000030125">
    <property type="component" value="Unassembled WGS sequence"/>
</dbReference>
<feature type="transmembrane region" description="Helical" evidence="7">
    <location>
        <begin position="350"/>
        <end position="371"/>
    </location>
</feature>
<evidence type="ECO:0000256" key="2">
    <source>
        <dbReference type="ARBA" id="ARBA00022448"/>
    </source>
</evidence>
<evidence type="ECO:0000313" key="12">
    <source>
        <dbReference type="Proteomes" id="UP000189956"/>
    </source>
</evidence>